<dbReference type="PANTHER" id="PTHR36835">
    <property type="entry name" value="CYTOCHROME BO(3) UBIQUINOL OXIDASE SUBUNIT 4"/>
    <property type="match status" value="1"/>
</dbReference>
<comment type="function">
    <text evidence="12">Cytochrome bo(3) ubiquinol terminal oxidase is the component of the aerobic respiratory chain of E.coli that predominates when cells are grown at high aeration. Has proton pump activity across the membrane in addition to electron transfer, pumping 2 protons/electron.</text>
</comment>
<evidence type="ECO:0000256" key="5">
    <source>
        <dbReference type="ARBA" id="ARBA00022448"/>
    </source>
</evidence>
<evidence type="ECO:0000256" key="3">
    <source>
        <dbReference type="ARBA" id="ARBA00011700"/>
    </source>
</evidence>
<reference evidence="18 19" key="1">
    <citation type="submission" date="2016-10" db="EMBL/GenBank/DDBJ databases">
        <authorList>
            <person name="Varghese N."/>
            <person name="Submissions S."/>
        </authorList>
    </citation>
    <scope>NUCLEOTIDE SEQUENCE [LARGE SCALE GENOMIC DNA]</scope>
    <source>
        <strain evidence="18 19">DSM 16392</strain>
    </source>
</reference>
<evidence type="ECO:0000256" key="12">
    <source>
        <dbReference type="ARBA" id="ARBA00025694"/>
    </source>
</evidence>
<keyword evidence="6" id="KW-1003">Cell membrane</keyword>
<sequence length="99" mass="11051">MHPQSHSAKRLITGFILALALTLIPFAIVWTMAFPVELTFGIIALCALVQVGVHLHYFLGIDSRTPIENVLAICFAGVLIFLMVGGTLWIMFDLYERMM</sequence>
<organism evidence="18 19">
    <name type="scientific">Pseudovibrio ascidiaceicola</name>
    <dbReference type="NCBI Taxonomy" id="285279"/>
    <lineage>
        <taxon>Bacteria</taxon>
        <taxon>Pseudomonadati</taxon>
        <taxon>Pseudomonadota</taxon>
        <taxon>Alphaproteobacteria</taxon>
        <taxon>Hyphomicrobiales</taxon>
        <taxon>Stappiaceae</taxon>
        <taxon>Pseudovibrio</taxon>
    </lineage>
</organism>
<keyword evidence="8" id="KW-0249">Electron transport</keyword>
<dbReference type="InterPro" id="IPR014210">
    <property type="entry name" value="Cyt_o_ubiqinol_oxidase_su4"/>
</dbReference>
<gene>
    <name evidence="18" type="ORF">SAMN04488518_105141</name>
</gene>
<dbReference type="EMBL" id="FOSK01000005">
    <property type="protein sequence ID" value="SFK44840.1"/>
    <property type="molecule type" value="Genomic_DNA"/>
</dbReference>
<name>A0A1I3ZLL3_9HYPH</name>
<keyword evidence="11 17" id="KW-0472">Membrane</keyword>
<dbReference type="RefSeq" id="WP_063297122.1">
    <property type="nucleotide sequence ID" value="NZ_FOSK01000005.1"/>
</dbReference>
<keyword evidence="10" id="KW-0560">Oxidoreductase</keyword>
<keyword evidence="5" id="KW-0813">Transport</keyword>
<evidence type="ECO:0000256" key="7">
    <source>
        <dbReference type="ARBA" id="ARBA00022692"/>
    </source>
</evidence>
<comment type="caution">
    <text evidence="18">The sequence shown here is derived from an EMBL/GenBank/DDBJ whole genome shotgun (WGS) entry which is preliminary data.</text>
</comment>
<dbReference type="PANTHER" id="PTHR36835:SF1">
    <property type="entry name" value="CYTOCHROME BO(3) UBIQUINOL OXIDASE SUBUNIT 4"/>
    <property type="match status" value="1"/>
</dbReference>
<proteinExistence type="inferred from homology"/>
<evidence type="ECO:0000256" key="16">
    <source>
        <dbReference type="ARBA" id="ARBA00032185"/>
    </source>
</evidence>
<comment type="similarity">
    <text evidence="2">Belongs to the cytochrome c oxidase bacterial subunit 4 family.</text>
</comment>
<keyword evidence="7 17" id="KW-0812">Transmembrane</keyword>
<evidence type="ECO:0000256" key="17">
    <source>
        <dbReference type="SAM" id="Phobius"/>
    </source>
</evidence>
<evidence type="ECO:0000256" key="15">
    <source>
        <dbReference type="ARBA" id="ARBA00031887"/>
    </source>
</evidence>
<evidence type="ECO:0000256" key="6">
    <source>
        <dbReference type="ARBA" id="ARBA00022475"/>
    </source>
</evidence>
<dbReference type="NCBIfam" id="TIGR02847">
    <property type="entry name" value="CyoD"/>
    <property type="match status" value="1"/>
</dbReference>
<feature type="transmembrane region" description="Helical" evidence="17">
    <location>
        <begin position="12"/>
        <end position="32"/>
    </location>
</feature>
<evidence type="ECO:0000313" key="19">
    <source>
        <dbReference type="Proteomes" id="UP000199598"/>
    </source>
</evidence>
<evidence type="ECO:0000256" key="1">
    <source>
        <dbReference type="ARBA" id="ARBA00004651"/>
    </source>
</evidence>
<evidence type="ECO:0000256" key="10">
    <source>
        <dbReference type="ARBA" id="ARBA00023002"/>
    </source>
</evidence>
<evidence type="ECO:0000256" key="14">
    <source>
        <dbReference type="ARBA" id="ARBA00030211"/>
    </source>
</evidence>
<dbReference type="InterPro" id="IPR050968">
    <property type="entry name" value="Cytochrome_c_oxidase_bac_sub4"/>
</dbReference>
<evidence type="ECO:0000256" key="11">
    <source>
        <dbReference type="ARBA" id="ARBA00023136"/>
    </source>
</evidence>
<dbReference type="Proteomes" id="UP000199598">
    <property type="component" value="Unassembled WGS sequence"/>
</dbReference>
<evidence type="ECO:0000313" key="18">
    <source>
        <dbReference type="EMBL" id="SFK44840.1"/>
    </source>
</evidence>
<dbReference type="Pfam" id="PF03626">
    <property type="entry name" value="COX4_pro"/>
    <property type="match status" value="1"/>
</dbReference>
<keyword evidence="19" id="KW-1185">Reference proteome</keyword>
<evidence type="ECO:0000256" key="4">
    <source>
        <dbReference type="ARBA" id="ARBA00014689"/>
    </source>
</evidence>
<protein>
    <recommendedName>
        <fullName evidence="4">Cytochrome bo(3) ubiquinol oxidase subunit 4</fullName>
    </recommendedName>
    <alternativeName>
        <fullName evidence="16">Cytochrome o ubiquinol oxidase subunit 4</fullName>
    </alternativeName>
    <alternativeName>
        <fullName evidence="13">Oxidase bo(3) subunit 4</fullName>
    </alternativeName>
    <alternativeName>
        <fullName evidence="14">Ubiquinol oxidase polypeptide IV</fullName>
    </alternativeName>
    <alternativeName>
        <fullName evidence="15">Ubiquinol oxidase subunit 4</fullName>
    </alternativeName>
</protein>
<comment type="subcellular location">
    <subcellularLocation>
        <location evidence="1">Cell membrane</location>
        <topology evidence="1">Multi-pass membrane protein</topology>
    </subcellularLocation>
</comment>
<keyword evidence="9 17" id="KW-1133">Transmembrane helix</keyword>
<dbReference type="InterPro" id="IPR005171">
    <property type="entry name" value="Cyt_c_oxidase_su4_prok"/>
</dbReference>
<evidence type="ECO:0000256" key="13">
    <source>
        <dbReference type="ARBA" id="ARBA00030071"/>
    </source>
</evidence>
<feature type="transmembrane region" description="Helical" evidence="17">
    <location>
        <begin position="38"/>
        <end position="58"/>
    </location>
</feature>
<evidence type="ECO:0000256" key="9">
    <source>
        <dbReference type="ARBA" id="ARBA00022989"/>
    </source>
</evidence>
<feature type="transmembrane region" description="Helical" evidence="17">
    <location>
        <begin position="70"/>
        <end position="92"/>
    </location>
</feature>
<evidence type="ECO:0000256" key="8">
    <source>
        <dbReference type="ARBA" id="ARBA00022982"/>
    </source>
</evidence>
<accession>A0A1I3ZLL3</accession>
<comment type="subunit">
    <text evidence="3">Heterooctamer of two A chains, two B chains, two C chains and two D chains.</text>
</comment>
<evidence type="ECO:0000256" key="2">
    <source>
        <dbReference type="ARBA" id="ARBA00008079"/>
    </source>
</evidence>